<gene>
    <name evidence="1" type="ORF">SAMN05192534_12462</name>
</gene>
<name>A0A1G8IKN2_9BACI</name>
<proteinExistence type="predicted"/>
<reference evidence="1 2" key="1">
    <citation type="submission" date="2016-10" db="EMBL/GenBank/DDBJ databases">
        <authorList>
            <person name="de Groot N.N."/>
        </authorList>
    </citation>
    <scope>NUCLEOTIDE SEQUENCE [LARGE SCALE GENOMIC DNA]</scope>
    <source>
        <strain evidence="1 2">DSM 21632</strain>
    </source>
</reference>
<dbReference type="Proteomes" id="UP000199163">
    <property type="component" value="Unassembled WGS sequence"/>
</dbReference>
<evidence type="ECO:0000313" key="2">
    <source>
        <dbReference type="Proteomes" id="UP000199163"/>
    </source>
</evidence>
<protein>
    <submittedName>
        <fullName evidence="1">Uncharacterized protein</fullName>
    </submittedName>
</protein>
<dbReference type="AlphaFoldDB" id="A0A1G8IKN2"/>
<organism evidence="1 2">
    <name type="scientific">Alteribacillus persepolensis</name>
    <dbReference type="NCBI Taxonomy" id="568899"/>
    <lineage>
        <taxon>Bacteria</taxon>
        <taxon>Bacillati</taxon>
        <taxon>Bacillota</taxon>
        <taxon>Bacilli</taxon>
        <taxon>Bacillales</taxon>
        <taxon>Bacillaceae</taxon>
        <taxon>Alteribacillus</taxon>
    </lineage>
</organism>
<dbReference type="STRING" id="568899.SAMN05192534_12462"/>
<sequence length="67" mass="7208">MPRPHVLGEVAPDYTGGRPMIIMDDDPSRTPIGPFPKAASVSLSPGDRVYLARAGAKGKYIVEDKIE</sequence>
<dbReference type="EMBL" id="FNDK01000024">
    <property type="protein sequence ID" value="SDI19506.1"/>
    <property type="molecule type" value="Genomic_DNA"/>
</dbReference>
<keyword evidence="2" id="KW-1185">Reference proteome</keyword>
<evidence type="ECO:0000313" key="1">
    <source>
        <dbReference type="EMBL" id="SDI19506.1"/>
    </source>
</evidence>
<accession>A0A1G8IKN2</accession>